<dbReference type="Pfam" id="PF01636">
    <property type="entry name" value="APH"/>
    <property type="match status" value="1"/>
</dbReference>
<protein>
    <submittedName>
        <fullName evidence="2">Aminoglycoside phosphotransferase</fullName>
    </submittedName>
</protein>
<gene>
    <name evidence="2" type="ORF">ALP24_04811</name>
</gene>
<organism evidence="2 3">
    <name type="scientific">Pseudomonas syringae pv. aptata</name>
    <dbReference type="NCBI Taxonomy" id="83167"/>
    <lineage>
        <taxon>Bacteria</taxon>
        <taxon>Pseudomonadati</taxon>
        <taxon>Pseudomonadota</taxon>
        <taxon>Gammaproteobacteria</taxon>
        <taxon>Pseudomonadales</taxon>
        <taxon>Pseudomonadaceae</taxon>
        <taxon>Pseudomonas</taxon>
        <taxon>Pseudomonas syringae</taxon>
    </lineage>
</organism>
<name>A0A3M5WBU5_PSEAP</name>
<dbReference type="InterPro" id="IPR011009">
    <property type="entry name" value="Kinase-like_dom_sf"/>
</dbReference>
<dbReference type="Proteomes" id="UP000274315">
    <property type="component" value="Unassembled WGS sequence"/>
</dbReference>
<proteinExistence type="predicted"/>
<comment type="caution">
    <text evidence="2">The sequence shown here is derived from an EMBL/GenBank/DDBJ whole genome shotgun (WGS) entry which is preliminary data.</text>
</comment>
<dbReference type="SUPFAM" id="SSF56112">
    <property type="entry name" value="Protein kinase-like (PK-like)"/>
    <property type="match status" value="1"/>
</dbReference>
<dbReference type="GO" id="GO:0016740">
    <property type="term" value="F:transferase activity"/>
    <property type="evidence" value="ECO:0007669"/>
    <property type="project" value="UniProtKB-KW"/>
</dbReference>
<evidence type="ECO:0000313" key="3">
    <source>
        <dbReference type="Proteomes" id="UP000274315"/>
    </source>
</evidence>
<keyword evidence="2" id="KW-0808">Transferase</keyword>
<evidence type="ECO:0000259" key="1">
    <source>
        <dbReference type="Pfam" id="PF01636"/>
    </source>
</evidence>
<dbReference type="EMBL" id="RBUF01000785">
    <property type="protein sequence ID" value="RMU67135.1"/>
    <property type="molecule type" value="Genomic_DNA"/>
</dbReference>
<feature type="domain" description="Aminoglycoside phosphotransferase" evidence="1">
    <location>
        <begin position="98"/>
        <end position="275"/>
    </location>
</feature>
<dbReference type="AlphaFoldDB" id="A0A3M5WBU5"/>
<evidence type="ECO:0000313" key="2">
    <source>
        <dbReference type="EMBL" id="RMU67135.1"/>
    </source>
</evidence>
<dbReference type="InterPro" id="IPR002575">
    <property type="entry name" value="Aminoglycoside_PTrfase"/>
</dbReference>
<dbReference type="Gene3D" id="3.90.1200.10">
    <property type="match status" value="1"/>
</dbReference>
<sequence>MGLAPHLRHLVEGLTMSYADDLTTRLRSALTSCGFAADAEIENVTQGVASPSRLSTEWAGFRVSSAQGACYVKVLHADMAPLIDFDNVAQASECAGRSAAAPRLLGADQANGVLIFEDLGVDWRAARLDDLLAPGRLQALWALKRQVHAGPVPDVVRSPMADIQRLRTLCEHDNVALPAEYQWIDRCVDMAWQALQSRSVQAAPLHGDGVSSNVMVSSEGQLRLVDFDYGGCMDPWYDVAITLNELYSFERQWREGISTWAGQCLEIDYAVCRLYALINDWYWTLWGLWAGTTSSRPLEFSKVGQWTLLRCRQCVQDPRLEGWMRQVQEGRA</sequence>
<reference evidence="2 3" key="1">
    <citation type="submission" date="2018-08" db="EMBL/GenBank/DDBJ databases">
        <title>Recombination of ecologically and evolutionarily significant loci maintains genetic cohesion in the Pseudomonas syringae species complex.</title>
        <authorList>
            <person name="Dillon M."/>
            <person name="Thakur S."/>
            <person name="Almeida R.N.D."/>
            <person name="Weir B.S."/>
            <person name="Guttman D.S."/>
        </authorList>
    </citation>
    <scope>NUCLEOTIDE SEQUENCE [LARGE SCALE GENOMIC DNA]</scope>
    <source>
        <strain evidence="2 3">ICMP 11935</strain>
    </source>
</reference>
<accession>A0A3M5WBU5</accession>